<organism evidence="1 2">
    <name type="scientific">Saliterribacillus persicus</name>
    <dbReference type="NCBI Taxonomy" id="930114"/>
    <lineage>
        <taxon>Bacteria</taxon>
        <taxon>Bacillati</taxon>
        <taxon>Bacillota</taxon>
        <taxon>Bacilli</taxon>
        <taxon>Bacillales</taxon>
        <taxon>Bacillaceae</taxon>
        <taxon>Saliterribacillus</taxon>
    </lineage>
</organism>
<dbReference type="Pfam" id="PF11104">
    <property type="entry name" value="PilM_2"/>
    <property type="match status" value="1"/>
</dbReference>
<dbReference type="Gene3D" id="3.30.1490.300">
    <property type="match status" value="1"/>
</dbReference>
<reference evidence="1 2" key="1">
    <citation type="submission" date="2018-07" db="EMBL/GenBank/DDBJ databases">
        <title>Genomic Encyclopedia of Type Strains, Phase IV (KMG-IV): sequencing the most valuable type-strain genomes for metagenomic binning, comparative biology and taxonomic classification.</title>
        <authorList>
            <person name="Goeker M."/>
        </authorList>
    </citation>
    <scope>NUCLEOTIDE SEQUENCE [LARGE SCALE GENOMIC DNA]</scope>
    <source>
        <strain evidence="1 2">DSM 27696</strain>
    </source>
</reference>
<protein>
    <submittedName>
        <fullName evidence="1">Type IV pilus assembly protein PilM</fullName>
    </submittedName>
</protein>
<dbReference type="InterPro" id="IPR005883">
    <property type="entry name" value="PilM"/>
</dbReference>
<name>A0A368XHA0_9BACI</name>
<gene>
    <name evidence="1" type="ORF">DFR57_109119</name>
</gene>
<sequence length="318" mass="37431">MFNQYKKQVNIIIYDRVIRYAVSTNSSNPKITSFGEKIIDADIIEDGKILKPAALQSVLTKLVREKKWKRKKLAFIVHDSSITVREQIVPKGLSKPEIKSYIMIELEDNIRLPFTNPVIDFDIIIEDEEQTKILLFAYPKDRLQPFIDSFEKVGLKPYVADFSAISIFRVYKELQMQQDQEHLLMVQWRIDGLVLTAFYQDKPIFTRYIKSRLNESEWTWTAQTNTLNWTGDEEDLNQDMEEHFTAIERFLDFYRYSVRNGDEQITKILFLTDSEQLKSMDDNLNARFNIPVEMMDQLEEMKKIPAKYADVVGLSLKK</sequence>
<dbReference type="OrthoDB" id="2690797at2"/>
<dbReference type="EMBL" id="QPJJ01000009">
    <property type="protein sequence ID" value="RCW66398.1"/>
    <property type="molecule type" value="Genomic_DNA"/>
</dbReference>
<dbReference type="Proteomes" id="UP000252585">
    <property type="component" value="Unassembled WGS sequence"/>
</dbReference>
<evidence type="ECO:0000313" key="2">
    <source>
        <dbReference type="Proteomes" id="UP000252585"/>
    </source>
</evidence>
<accession>A0A368XHA0</accession>
<dbReference type="Gene3D" id="3.30.420.40">
    <property type="match status" value="2"/>
</dbReference>
<comment type="caution">
    <text evidence="1">The sequence shown here is derived from an EMBL/GenBank/DDBJ whole genome shotgun (WGS) entry which is preliminary data.</text>
</comment>
<proteinExistence type="predicted"/>
<dbReference type="RefSeq" id="WP_114353384.1">
    <property type="nucleotide sequence ID" value="NZ_QPJJ01000009.1"/>
</dbReference>
<keyword evidence="2" id="KW-1185">Reference proteome</keyword>
<evidence type="ECO:0000313" key="1">
    <source>
        <dbReference type="EMBL" id="RCW66398.1"/>
    </source>
</evidence>
<dbReference type="AlphaFoldDB" id="A0A368XHA0"/>